<proteinExistence type="predicted"/>
<comment type="caution">
    <text evidence="2">The sequence shown here is derived from an EMBL/GenBank/DDBJ whole genome shotgun (WGS) entry which is preliminary data.</text>
</comment>
<evidence type="ECO:0000256" key="1">
    <source>
        <dbReference type="SAM" id="MobiDB-lite"/>
    </source>
</evidence>
<evidence type="ECO:0000313" key="3">
    <source>
        <dbReference type="Proteomes" id="UP001152523"/>
    </source>
</evidence>
<feature type="compositionally biased region" description="Polar residues" evidence="1">
    <location>
        <begin position="195"/>
        <end position="208"/>
    </location>
</feature>
<dbReference type="EMBL" id="CAMAPF010000111">
    <property type="protein sequence ID" value="CAH9101476.1"/>
    <property type="molecule type" value="Genomic_DNA"/>
</dbReference>
<feature type="compositionally biased region" description="Low complexity" evidence="1">
    <location>
        <begin position="88"/>
        <end position="128"/>
    </location>
</feature>
<protein>
    <submittedName>
        <fullName evidence="2">Uncharacterized protein</fullName>
    </submittedName>
</protein>
<sequence length="505" mass="56041">MEQLLEAVERSYANGKETLLRMEARMEEMWTKLDESVDSFRQFCRRRPRDRSRTDRSRRSSETKDSAPEKKSRPISSGSQSRMNTPCSQTASRVAASSSQSRTSSQSQAVSHSSSQKSSQSASSFISPSSQIRTTSLSSHLIPKAFSSAIHSHQNATLSREKSDCAQILSQVSSESLTASHSSSTLAVSHTSQSLRTSFSSPSQTDTSHPPDYVSLLPLPYDKMNSKQFDKNTSKLNKSEDGRQEQSSVVQVHIPEIRSVAGMIRKFPSSFASLTLVHMDGKHKDNRKLNQVINESTEFLFSKVIPGKYSCKVRNSLGVLYEEDRWYGDKNLAYFGHSVQKNIRDANEHKVVMLLSLDSSDMGLKGADNFTFGSSVEEKVDEIKEIGAVDNFKNHGDVIGFNSEYQWGGTNVNLDNTIQAAVLNVPKYLVSPTNSWLGTLTGGHELNFQRSVLSSEGAVQGVGYTHAKALSRFCKAIVQARQGQGNCLEKYVHKERVLGEITQRQ</sequence>
<keyword evidence="3" id="KW-1185">Reference proteome</keyword>
<organism evidence="2 3">
    <name type="scientific">Cuscuta epithymum</name>
    <dbReference type="NCBI Taxonomy" id="186058"/>
    <lineage>
        <taxon>Eukaryota</taxon>
        <taxon>Viridiplantae</taxon>
        <taxon>Streptophyta</taxon>
        <taxon>Embryophyta</taxon>
        <taxon>Tracheophyta</taxon>
        <taxon>Spermatophyta</taxon>
        <taxon>Magnoliopsida</taxon>
        <taxon>eudicotyledons</taxon>
        <taxon>Gunneridae</taxon>
        <taxon>Pentapetalae</taxon>
        <taxon>asterids</taxon>
        <taxon>lamiids</taxon>
        <taxon>Solanales</taxon>
        <taxon>Convolvulaceae</taxon>
        <taxon>Cuscuteae</taxon>
        <taxon>Cuscuta</taxon>
        <taxon>Cuscuta subgen. Cuscuta</taxon>
    </lineage>
</organism>
<dbReference type="Proteomes" id="UP001152523">
    <property type="component" value="Unassembled WGS sequence"/>
</dbReference>
<name>A0AAV0DHJ7_9ASTE</name>
<feature type="region of interest" description="Disordered" evidence="1">
    <location>
        <begin position="39"/>
        <end position="128"/>
    </location>
</feature>
<dbReference type="AlphaFoldDB" id="A0AAV0DHJ7"/>
<feature type="compositionally biased region" description="Basic and acidic residues" evidence="1">
    <location>
        <begin position="224"/>
        <end position="244"/>
    </location>
</feature>
<reference evidence="2" key="1">
    <citation type="submission" date="2022-07" db="EMBL/GenBank/DDBJ databases">
        <authorList>
            <person name="Macas J."/>
            <person name="Novak P."/>
            <person name="Neumann P."/>
        </authorList>
    </citation>
    <scope>NUCLEOTIDE SEQUENCE</scope>
</reference>
<feature type="compositionally biased region" description="Polar residues" evidence="1">
    <location>
        <begin position="74"/>
        <end position="87"/>
    </location>
</feature>
<accession>A0AAV0DHJ7</accession>
<gene>
    <name evidence="2" type="ORF">CEPIT_LOCUS15635</name>
</gene>
<feature type="region of interest" description="Disordered" evidence="1">
    <location>
        <begin position="195"/>
        <end position="249"/>
    </location>
</feature>
<evidence type="ECO:0000313" key="2">
    <source>
        <dbReference type="EMBL" id="CAH9101476.1"/>
    </source>
</evidence>
<feature type="compositionally biased region" description="Basic and acidic residues" evidence="1">
    <location>
        <begin position="51"/>
        <end position="72"/>
    </location>
</feature>